<feature type="region of interest" description="Disordered" evidence="2">
    <location>
        <begin position="466"/>
        <end position="504"/>
    </location>
</feature>
<dbReference type="InterPro" id="IPR001223">
    <property type="entry name" value="Glyco_hydro18_cat"/>
</dbReference>
<name>A0A0F2LY63_SPOSC</name>
<dbReference type="PANTHER" id="PTHR11177">
    <property type="entry name" value="CHITINASE"/>
    <property type="match status" value="1"/>
</dbReference>
<evidence type="ECO:0000313" key="4">
    <source>
        <dbReference type="EMBL" id="KJR82412.1"/>
    </source>
</evidence>
<dbReference type="InterPro" id="IPR050314">
    <property type="entry name" value="Glycosyl_Hydrlase_18"/>
</dbReference>
<dbReference type="GO" id="GO:0006032">
    <property type="term" value="P:chitin catabolic process"/>
    <property type="evidence" value="ECO:0007669"/>
    <property type="project" value="TreeGrafter"/>
</dbReference>
<dbReference type="InterPro" id="IPR017853">
    <property type="entry name" value="GH"/>
</dbReference>
<dbReference type="RefSeq" id="XP_016585088.1">
    <property type="nucleotide sequence ID" value="XM_016736901.1"/>
</dbReference>
<sequence>MEQITRHGEPKVTWGDTVTDRLMQTEPGRLDDPFVDVAVEPAAHTRHSIQEEASHRPSPFSRGTIMFLSFFAVFQVLALLARVGSGKGVPELRNVMYLTGQHPNMPVHLAEQQSITHVALAFMPSGLFNRDDDNRDPDRPVEWPLFTTVDATRRLVSPTTKVLVAIGGWGDTAGFARAARTASGRRRFARNVAAMVAATGADGVDVDWEYPGGNGEDYRQVPNVEKAWEIGAYPLLLGAIRAALGPDKLLTAAVPGKPDDMLAFTADTVPEILASVDFLNVMTYDLMNRRDTVVKHHTGVADSLAAVDAYVAAGCDASRINLGLAYYVKYYRTEHAACVEQVHKTGSAVGCPTLLMEDPDTGADLGRAGAFAWHDKVPADVKDSFSRARAHGHYTEAGGGGFGYWDDEEDLWWSFDTADTIVQHKFPEVLQSRHLGGVFAWGLGEDGPQFDRFAATARAWNKVRNGGWDVDVGGSPQDARERKGSDKTSKKRNGNSNSGNGSFPALDRVTVGVDKLVESGRQLVTFECTYRSIVDVMARTSR</sequence>
<gene>
    <name evidence="4" type="ORF">SPSK_10522</name>
</gene>
<evidence type="ECO:0000256" key="1">
    <source>
        <dbReference type="ARBA" id="ARBA00012729"/>
    </source>
</evidence>
<dbReference type="GO" id="GO:0008061">
    <property type="term" value="F:chitin binding"/>
    <property type="evidence" value="ECO:0007669"/>
    <property type="project" value="InterPro"/>
</dbReference>
<evidence type="ECO:0000313" key="5">
    <source>
        <dbReference type="Proteomes" id="UP000033710"/>
    </source>
</evidence>
<dbReference type="GO" id="GO:0008843">
    <property type="term" value="F:endochitinase activity"/>
    <property type="evidence" value="ECO:0007669"/>
    <property type="project" value="UniProtKB-EC"/>
</dbReference>
<dbReference type="SMART" id="SM00636">
    <property type="entry name" value="Glyco_18"/>
    <property type="match status" value="1"/>
</dbReference>
<evidence type="ECO:0000256" key="2">
    <source>
        <dbReference type="SAM" id="MobiDB-lite"/>
    </source>
</evidence>
<feature type="compositionally biased region" description="Basic and acidic residues" evidence="2">
    <location>
        <begin position="478"/>
        <end position="488"/>
    </location>
</feature>
<dbReference type="Gene3D" id="3.20.20.80">
    <property type="entry name" value="Glycosidases"/>
    <property type="match status" value="1"/>
</dbReference>
<dbReference type="KEGG" id="ssck:SPSK_10522"/>
<dbReference type="EMBL" id="AXCR01000010">
    <property type="protein sequence ID" value="KJR82412.1"/>
    <property type="molecule type" value="Genomic_DNA"/>
</dbReference>
<dbReference type="GO" id="GO:0005975">
    <property type="term" value="P:carbohydrate metabolic process"/>
    <property type="evidence" value="ECO:0007669"/>
    <property type="project" value="InterPro"/>
</dbReference>
<comment type="caution">
    <text evidence="4">The sequence shown here is derived from an EMBL/GenBank/DDBJ whole genome shotgun (WGS) entry which is preliminary data.</text>
</comment>
<organism evidence="4 5">
    <name type="scientific">Sporothrix schenckii 1099-18</name>
    <dbReference type="NCBI Taxonomy" id="1397361"/>
    <lineage>
        <taxon>Eukaryota</taxon>
        <taxon>Fungi</taxon>
        <taxon>Dikarya</taxon>
        <taxon>Ascomycota</taxon>
        <taxon>Pezizomycotina</taxon>
        <taxon>Sordariomycetes</taxon>
        <taxon>Sordariomycetidae</taxon>
        <taxon>Ophiostomatales</taxon>
        <taxon>Ophiostomataceae</taxon>
        <taxon>Sporothrix</taxon>
    </lineage>
</organism>
<protein>
    <recommendedName>
        <fullName evidence="1">chitinase</fullName>
        <ecNumber evidence="1">3.2.1.14</ecNumber>
    </recommendedName>
</protein>
<proteinExistence type="predicted"/>
<accession>A0A0F2LY63</accession>
<dbReference type="Proteomes" id="UP000033710">
    <property type="component" value="Unassembled WGS sequence"/>
</dbReference>
<dbReference type="PROSITE" id="PS51910">
    <property type="entry name" value="GH18_2"/>
    <property type="match status" value="1"/>
</dbReference>
<dbReference type="GeneID" id="27672178"/>
<dbReference type="FunFam" id="3.20.20.80:FF:000159">
    <property type="entry name" value="Class V chitinase, putative"/>
    <property type="match status" value="1"/>
</dbReference>
<dbReference type="Pfam" id="PF00704">
    <property type="entry name" value="Glyco_hydro_18"/>
    <property type="match status" value="1"/>
</dbReference>
<dbReference type="GO" id="GO:0005576">
    <property type="term" value="C:extracellular region"/>
    <property type="evidence" value="ECO:0007669"/>
    <property type="project" value="TreeGrafter"/>
</dbReference>
<dbReference type="AlphaFoldDB" id="A0A0F2LY63"/>
<dbReference type="EC" id="3.2.1.14" evidence="1"/>
<dbReference type="PANTHER" id="PTHR11177:SF378">
    <property type="entry name" value="CHITINASE"/>
    <property type="match status" value="1"/>
</dbReference>
<dbReference type="SUPFAM" id="SSF51445">
    <property type="entry name" value="(Trans)glycosidases"/>
    <property type="match status" value="1"/>
</dbReference>
<reference evidence="4 5" key="2">
    <citation type="journal article" date="2015" name="Eukaryot. Cell">
        <title>Asexual propagation of a virulent clone complex in a human and feline outbreak of sporotrichosis.</title>
        <authorList>
            <person name="Teixeira Mde M."/>
            <person name="Rodrigues A.M."/>
            <person name="Tsui C.K."/>
            <person name="de Almeida L.G."/>
            <person name="Van Diepeningen A.D."/>
            <person name="van den Ende B.G."/>
            <person name="Fernandes G.F."/>
            <person name="Kano R."/>
            <person name="Hamelin R.C."/>
            <person name="Lopes-Bezerra L.M."/>
            <person name="Vasconcelos A.T."/>
            <person name="de Hoog S."/>
            <person name="de Camargo Z.P."/>
            <person name="Felipe M.S."/>
        </authorList>
    </citation>
    <scope>NUCLEOTIDE SEQUENCE [LARGE SCALE GENOMIC DNA]</scope>
    <source>
        <strain evidence="4 5">1099-18</strain>
    </source>
</reference>
<evidence type="ECO:0000259" key="3">
    <source>
        <dbReference type="PROSITE" id="PS51910"/>
    </source>
</evidence>
<dbReference type="OrthoDB" id="73875at2759"/>
<feature type="domain" description="GH18" evidence="3">
    <location>
        <begin position="92"/>
        <end position="463"/>
    </location>
</feature>
<dbReference type="VEuPathDB" id="FungiDB:SPSK_10522"/>
<dbReference type="InterPro" id="IPR011583">
    <property type="entry name" value="Chitinase_II/V-like_cat"/>
</dbReference>
<reference evidence="4 5" key="1">
    <citation type="journal article" date="2014" name="BMC Genomics">
        <title>Comparative genomics of the major fungal agents of human and animal Sporotrichosis: Sporothrix schenckii and Sporothrix brasiliensis.</title>
        <authorList>
            <person name="Teixeira M.M."/>
            <person name="de Almeida L.G."/>
            <person name="Kubitschek-Barreira P."/>
            <person name="Alves F.L."/>
            <person name="Kioshima E.S."/>
            <person name="Abadio A.K."/>
            <person name="Fernandes L."/>
            <person name="Derengowski L.S."/>
            <person name="Ferreira K.S."/>
            <person name="Souza R.C."/>
            <person name="Ruiz J.C."/>
            <person name="de Andrade N.C."/>
            <person name="Paes H.C."/>
            <person name="Nicola A.M."/>
            <person name="Albuquerque P."/>
            <person name="Gerber A.L."/>
            <person name="Martins V.P."/>
            <person name="Peconick L.D."/>
            <person name="Neto A.V."/>
            <person name="Chaucanez C.B."/>
            <person name="Silva P.A."/>
            <person name="Cunha O.L."/>
            <person name="de Oliveira F.F."/>
            <person name="dos Santos T.C."/>
            <person name="Barros A.L."/>
            <person name="Soares M.A."/>
            <person name="de Oliveira L.M."/>
            <person name="Marini M.M."/>
            <person name="Villalobos-Duno H."/>
            <person name="Cunha M.M."/>
            <person name="de Hoog S."/>
            <person name="da Silveira J.F."/>
            <person name="Henrissat B."/>
            <person name="Nino-Vega G.A."/>
            <person name="Cisalpino P.S."/>
            <person name="Mora-Montes H.M."/>
            <person name="Almeida S.R."/>
            <person name="Stajich J.E."/>
            <person name="Lopes-Bezerra L.M."/>
            <person name="Vasconcelos A.T."/>
            <person name="Felipe M.S."/>
        </authorList>
    </citation>
    <scope>NUCLEOTIDE SEQUENCE [LARGE SCALE GENOMIC DNA]</scope>
    <source>
        <strain evidence="4 5">1099-18</strain>
    </source>
</reference>